<dbReference type="Proteomes" id="UP001358417">
    <property type="component" value="Unassembled WGS sequence"/>
</dbReference>
<feature type="compositionally biased region" description="Polar residues" evidence="1">
    <location>
        <begin position="1314"/>
        <end position="1330"/>
    </location>
</feature>
<dbReference type="InterPro" id="IPR056416">
    <property type="entry name" value="DH_2_fung"/>
</dbReference>
<feature type="region of interest" description="Disordered" evidence="1">
    <location>
        <begin position="1577"/>
        <end position="1620"/>
    </location>
</feature>
<name>A0AAV9N153_9EURO</name>
<feature type="region of interest" description="Disordered" evidence="1">
    <location>
        <begin position="1"/>
        <end position="275"/>
    </location>
</feature>
<feature type="compositionally biased region" description="Polar residues" evidence="1">
    <location>
        <begin position="1205"/>
        <end position="1224"/>
    </location>
</feature>
<feature type="region of interest" description="Disordered" evidence="1">
    <location>
        <begin position="979"/>
        <end position="1341"/>
    </location>
</feature>
<feature type="compositionally biased region" description="Low complexity" evidence="1">
    <location>
        <begin position="1132"/>
        <end position="1143"/>
    </location>
</feature>
<proteinExistence type="predicted"/>
<feature type="region of interest" description="Disordered" evidence="1">
    <location>
        <begin position="1388"/>
        <end position="1415"/>
    </location>
</feature>
<feature type="compositionally biased region" description="Polar residues" evidence="1">
    <location>
        <begin position="1656"/>
        <end position="1677"/>
    </location>
</feature>
<feature type="domain" description="PH" evidence="3">
    <location>
        <begin position="745"/>
        <end position="887"/>
    </location>
</feature>
<feature type="compositionally biased region" description="Polar residues" evidence="1">
    <location>
        <begin position="1689"/>
        <end position="1701"/>
    </location>
</feature>
<dbReference type="Pfam" id="PF24340">
    <property type="entry name" value="DH_2"/>
    <property type="match status" value="1"/>
</dbReference>
<evidence type="ECO:0000256" key="1">
    <source>
        <dbReference type="SAM" id="MobiDB-lite"/>
    </source>
</evidence>
<dbReference type="InterPro" id="IPR056223">
    <property type="entry name" value="PH_24"/>
</dbReference>
<feature type="compositionally biased region" description="Polar residues" evidence="1">
    <location>
        <begin position="70"/>
        <end position="82"/>
    </location>
</feature>
<feature type="compositionally biased region" description="Basic and acidic residues" evidence="1">
    <location>
        <begin position="113"/>
        <end position="130"/>
    </location>
</feature>
<feature type="compositionally biased region" description="Basic and acidic residues" evidence="1">
    <location>
        <begin position="1072"/>
        <end position="1082"/>
    </location>
</feature>
<reference evidence="5 6" key="1">
    <citation type="submission" date="2023-08" db="EMBL/GenBank/DDBJ databases">
        <title>Black Yeasts Isolated from many extreme environments.</title>
        <authorList>
            <person name="Coleine C."/>
            <person name="Stajich J.E."/>
            <person name="Selbmann L."/>
        </authorList>
    </citation>
    <scope>NUCLEOTIDE SEQUENCE [LARGE SCALE GENOMIC DNA]</scope>
    <source>
        <strain evidence="5 6">CCFEE 5792</strain>
    </source>
</reference>
<feature type="compositionally biased region" description="Polar residues" evidence="1">
    <location>
        <begin position="889"/>
        <end position="906"/>
    </location>
</feature>
<dbReference type="GeneID" id="89974581"/>
<dbReference type="InterPro" id="IPR056222">
    <property type="entry name" value="PH_23"/>
</dbReference>
<feature type="region of interest" description="Disordered" evidence="1">
    <location>
        <begin position="889"/>
        <end position="926"/>
    </location>
</feature>
<evidence type="ECO:0000259" key="2">
    <source>
        <dbReference type="Pfam" id="PF24340"/>
    </source>
</evidence>
<feature type="domain" description="PH" evidence="4">
    <location>
        <begin position="1345"/>
        <end position="1487"/>
    </location>
</feature>
<evidence type="ECO:0008006" key="7">
    <source>
        <dbReference type="Google" id="ProtNLM"/>
    </source>
</evidence>
<accession>A0AAV9N153</accession>
<protein>
    <recommendedName>
        <fullName evidence="7">DH domain-containing protein</fullName>
    </recommendedName>
</protein>
<gene>
    <name evidence="5" type="ORF">LTR84_006409</name>
</gene>
<dbReference type="Pfam" id="PF24345">
    <property type="entry name" value="PH_24"/>
    <property type="match status" value="1"/>
</dbReference>
<evidence type="ECO:0000313" key="6">
    <source>
        <dbReference type="Proteomes" id="UP001358417"/>
    </source>
</evidence>
<feature type="compositionally biased region" description="Basic residues" evidence="1">
    <location>
        <begin position="408"/>
        <end position="419"/>
    </location>
</feature>
<feature type="compositionally biased region" description="Basic and acidic residues" evidence="1">
    <location>
        <begin position="208"/>
        <end position="217"/>
    </location>
</feature>
<organism evidence="5 6">
    <name type="scientific">Exophiala bonariae</name>
    <dbReference type="NCBI Taxonomy" id="1690606"/>
    <lineage>
        <taxon>Eukaryota</taxon>
        <taxon>Fungi</taxon>
        <taxon>Dikarya</taxon>
        <taxon>Ascomycota</taxon>
        <taxon>Pezizomycotina</taxon>
        <taxon>Eurotiomycetes</taxon>
        <taxon>Chaetothyriomycetidae</taxon>
        <taxon>Chaetothyriales</taxon>
        <taxon>Herpotrichiellaceae</taxon>
        <taxon>Exophiala</taxon>
    </lineage>
</organism>
<dbReference type="RefSeq" id="XP_064703271.1">
    <property type="nucleotide sequence ID" value="XM_064849970.1"/>
</dbReference>
<evidence type="ECO:0000259" key="4">
    <source>
        <dbReference type="Pfam" id="PF24345"/>
    </source>
</evidence>
<feature type="region of interest" description="Disordered" evidence="1">
    <location>
        <begin position="1656"/>
        <end position="1722"/>
    </location>
</feature>
<keyword evidence="6" id="KW-1185">Reference proteome</keyword>
<feature type="region of interest" description="Disordered" evidence="1">
    <location>
        <begin position="290"/>
        <end position="429"/>
    </location>
</feature>
<dbReference type="Pfam" id="PF24344">
    <property type="entry name" value="PH_23"/>
    <property type="match status" value="1"/>
</dbReference>
<evidence type="ECO:0000313" key="5">
    <source>
        <dbReference type="EMBL" id="KAK5047744.1"/>
    </source>
</evidence>
<sequence>MRPDPSSNPPRRSARTSRPDKIPSLRQDVASPRSESPSVQDRIRQWQAQGAAEAIAPDNLSVRSLPMSECPSTISRAPSTSAEKPKVRRGRSRKEPEDQCHQVRSQSTPRKRIISDGHWKAKGQTRDPKDSLSPSKPTMGSSGLDLTYTSTGKGAKERRRSRHHPDSVTADSQLRSSPHDDGIRGTPLPDPATQLDSYGPISPTLEDTESRADEDLARFLTTESVCSGDLETRSQSSIQPEEYDSTPRRRSKYVETLGRPPSGPEDGSFSRSKKGKFFGKTKDILFMKSEGGAASNRVPIEAWLEEQPDPFLDQEDRNELPPVEVPQPLKKRSQRRRSSKEVPVTMDPNKIWESVQPSSPPISPQSPELRSDQSRRRKSSNSTRATPPRTASASATNHDEAEVSPSPLRRRGARVRRQRGTSLKDISSEPNIPELLNDIEEQLSVVLEDHPVTLPHRPCPPTGEHRLSTIASVETMREVQPALSAIHQGSDSQCELKRKLTTHEDLLSVLSVPERGRSLRSAKSIRTIRPQKKSTSAHEVLAGLVADEQKYTRELRTLVDGVIPVLLQCVLSKTDSAAAVSLFSSCATSQGDFNFTRPIIDMGIALERLKTLHNRIPFQDIDNLLKWGQSAQKAYTDYLHAWRLGFHDVVVNLAPLENADASEVGLARDELGDAVTADGQKADVAYLLKRPLVRVKALGKTFAHIRDEYEKPQAHKVASAYAELTALAKRRFQEEQARLEDEAAASIDPTRARDIKTLAATTNVVVHQSRRVKARDFFSLTLYHTSGQRVDCGIELIFRDNARGDPVGGDVLVCEVDASGKWLLFEPVELSSISARRGEGGFDLVVMIRGRASFGKEWHELLALKTEDPEAVTEWMAMLGSNPLPPRLNRTSSFISKKQPSATTLSIEDKENTQKQENSPKLNLPIDLDVPIGEPSLLGARTDLSRKSAPAVNKPLPFLNLGGGLVAKSIARYQNYSLTSQQSAPSVLSSDRSTLSDSSGRGTSTVPSSSLGSTSTVQSRPDVKSRPVQSTSPIGRGGLGTNGRQSSEQKAPSALRRTDNESREWMTSPVLERTRLGEHDGDTTPTQIKTIPRKEFGSATASPEPALQRPEYKRALSSTPSKDLPTVSRIRASAQSATAQTSSEGPLLEEDQDRGRRTQNPPTRVTQDRGDNNPVSKHHIVTEDVPTPPPHTSPPARKPLRLGANTRSNVPDSQSTSNGAQNRLGNKPTLDLKPMNSPTDKQLKRRTSSPLKHEYAPSTSSDGSSEYDTESVSDSSSDTSEDIGSEHGDTPTPLVAVFAGGRQSSKTGLPPASVPSTGTRTLAPSDSASQGPYRKVPSSATVPLNKRSKAIALICSWSDRGMWEQIHPDECSIVISPGLIEAFEMSAAHSDPQAISGPPPGKDSDSRTSSTSQQPLVAFELTPIVPLRRGTALDISIRSPPTPNSRIQTTNNVMFRSRNLDECEALYGMINWARCNNPTYIQLQMARPARQPSVTFNVGQTGHSRSRSSSWFSFGLQRKSSYRASSAPTPASIDMSVESSGSMASAFSALKRFTANSAFNVNRSSVLRRPGSAAAAGSLYSSSSGTASGSGSSTPVPSQLGFVPGKDGPNVPSTSAAAADGGGMINMMKIRLYVRKGQHWENLGAARLSVLPVQSTTAQNGGNSGSGTPTRAGTVTDGSPPATPAHGRSPSSVMTLGQPGQSRGPRLPSSSNTPHRIHGNGREKRLLIVKNKDRDFVLLDSVLGESCFERIMQTGIAVKVWNEAEAISHTGGVTMGRETLYMMQFPGTREAGWVFGLCGTYRYGAGLSNE</sequence>
<feature type="compositionally biased region" description="Polar residues" evidence="1">
    <location>
        <begin position="132"/>
        <end position="141"/>
    </location>
</feature>
<comment type="caution">
    <text evidence="5">The sequence shown here is derived from an EMBL/GenBank/DDBJ whole genome shotgun (WGS) entry which is preliminary data.</text>
</comment>
<feature type="compositionally biased region" description="Low complexity" evidence="1">
    <location>
        <begin position="382"/>
        <end position="396"/>
    </location>
</feature>
<feature type="domain" description="DBL homology" evidence="2">
    <location>
        <begin position="534"/>
        <end position="731"/>
    </location>
</feature>
<feature type="compositionally biased region" description="Low complexity" evidence="1">
    <location>
        <begin position="1577"/>
        <end position="1593"/>
    </location>
</feature>
<feature type="compositionally biased region" description="Low complexity" evidence="1">
    <location>
        <begin position="988"/>
        <end position="1019"/>
    </location>
</feature>
<feature type="compositionally biased region" description="Pro residues" evidence="1">
    <location>
        <begin position="1186"/>
        <end position="1197"/>
    </location>
</feature>
<evidence type="ECO:0000259" key="3">
    <source>
        <dbReference type="Pfam" id="PF24344"/>
    </source>
</evidence>
<feature type="compositionally biased region" description="Basic residues" evidence="1">
    <location>
        <begin position="329"/>
        <end position="338"/>
    </location>
</feature>
<dbReference type="EMBL" id="JAVRRD010000024">
    <property type="protein sequence ID" value="KAK5047744.1"/>
    <property type="molecule type" value="Genomic_DNA"/>
</dbReference>
<feature type="compositionally biased region" description="Polar residues" evidence="1">
    <location>
        <begin position="420"/>
        <end position="429"/>
    </location>
</feature>